<feature type="transmembrane region" description="Helical" evidence="1">
    <location>
        <begin position="76"/>
        <end position="99"/>
    </location>
</feature>
<evidence type="ECO:0000256" key="1">
    <source>
        <dbReference type="SAM" id="Phobius"/>
    </source>
</evidence>
<dbReference type="Proteomes" id="UP000184390">
    <property type="component" value="Unassembled WGS sequence"/>
</dbReference>
<evidence type="ECO:0000313" key="2">
    <source>
        <dbReference type="EMBL" id="SHJ06051.1"/>
    </source>
</evidence>
<feature type="transmembrane region" description="Helical" evidence="1">
    <location>
        <begin position="130"/>
        <end position="155"/>
    </location>
</feature>
<dbReference type="RefSeq" id="WP_073453520.1">
    <property type="nucleotide sequence ID" value="NZ_FQYL01000010.1"/>
</dbReference>
<accession>A0ABY1IEL4</accession>
<dbReference type="EMBL" id="FQYL01000010">
    <property type="protein sequence ID" value="SHJ06051.1"/>
    <property type="molecule type" value="Genomic_DNA"/>
</dbReference>
<feature type="transmembrane region" description="Helical" evidence="1">
    <location>
        <begin position="20"/>
        <end position="38"/>
    </location>
</feature>
<feature type="transmembrane region" description="Helical" evidence="1">
    <location>
        <begin position="397"/>
        <end position="421"/>
    </location>
</feature>
<protein>
    <submittedName>
        <fullName evidence="2">ABC-2 type transport system permease protein</fullName>
    </submittedName>
</protein>
<feature type="transmembrane region" description="Helical" evidence="1">
    <location>
        <begin position="470"/>
        <end position="489"/>
    </location>
</feature>
<comment type="caution">
    <text evidence="2">The sequence shown here is derived from an EMBL/GenBank/DDBJ whole genome shotgun (WGS) entry which is preliminary data.</text>
</comment>
<feature type="transmembrane region" description="Helical" evidence="1">
    <location>
        <begin position="433"/>
        <end position="458"/>
    </location>
</feature>
<name>A0ABY1IEL4_9ACTO</name>
<evidence type="ECO:0000313" key="3">
    <source>
        <dbReference type="Proteomes" id="UP000184390"/>
    </source>
</evidence>
<feature type="transmembrane region" description="Helical" evidence="1">
    <location>
        <begin position="196"/>
        <end position="218"/>
    </location>
</feature>
<sequence>MERVIPPLTRLTLRRDRRPAIGWTLGVALLTVYSAIALTGIYDTPEERRAFVTAFSSPMAAMFTGPGYGLDAADPSLGAILATEVLGYLALVAVLAGLLMSIARTRGDEETGPGELLRAAPVGRSQAARAALVSVAVTGVLMAVVFCAITIAVGLAPRDALAAGLGLAVSTAAGAGGGLVLGALAGSARAARGSGVLLVVVWYQLRGLGDSTAGADWLSWTTPIGLVQQARPWAGLRWAPLLLLAAGAVTLCAAGCALHARRELGEGLVRLPASRGARRPGPRGAVGLALRTSAATRGWWLVGGLVFAVVYGVFASQVESSLAAMFEDNPALRVFVGGELTVQTYLALIVTYGGLVVAACAVALASAAAGEEGSGRAAVILAQPVARGRWLMGRATVVAAGVGSMAVAIAVGLVASAVIPLVARGSEAADRPWALATGIVAGCGSTIPAALLLGALALAAQAIAPRAGRMVGWGVLLLATCVTVLGQALRAPQWLLDLSPFTHLPSLPTASAGRAGGAGEAWGVVLGPSQSWIGPGVCLVAACVLLVMAAAALRRRDLVG</sequence>
<gene>
    <name evidence="2" type="ORF">SAMN05216246_1102</name>
</gene>
<keyword evidence="3" id="KW-1185">Reference proteome</keyword>
<proteinExistence type="predicted"/>
<reference evidence="2 3" key="1">
    <citation type="submission" date="2016-11" db="EMBL/GenBank/DDBJ databases">
        <authorList>
            <person name="Varghese N."/>
            <person name="Submissions S."/>
        </authorList>
    </citation>
    <scope>NUCLEOTIDE SEQUENCE [LARGE SCALE GENOMIC DNA]</scope>
    <source>
        <strain evidence="2 3">PA</strain>
    </source>
</reference>
<feature type="transmembrane region" description="Helical" evidence="1">
    <location>
        <begin position="532"/>
        <end position="553"/>
    </location>
</feature>
<feature type="transmembrane region" description="Helical" evidence="1">
    <location>
        <begin position="238"/>
        <end position="260"/>
    </location>
</feature>
<keyword evidence="1" id="KW-1133">Transmembrane helix</keyword>
<feature type="transmembrane region" description="Helical" evidence="1">
    <location>
        <begin position="298"/>
        <end position="318"/>
    </location>
</feature>
<keyword evidence="1" id="KW-0472">Membrane</keyword>
<feature type="transmembrane region" description="Helical" evidence="1">
    <location>
        <begin position="345"/>
        <end position="367"/>
    </location>
</feature>
<organism evidence="2 3">
    <name type="scientific">Actinomyces denticolens</name>
    <dbReference type="NCBI Taxonomy" id="52767"/>
    <lineage>
        <taxon>Bacteria</taxon>
        <taxon>Bacillati</taxon>
        <taxon>Actinomycetota</taxon>
        <taxon>Actinomycetes</taxon>
        <taxon>Actinomycetales</taxon>
        <taxon>Actinomycetaceae</taxon>
        <taxon>Actinomyces</taxon>
    </lineage>
</organism>
<keyword evidence="1" id="KW-0812">Transmembrane</keyword>
<feature type="transmembrane region" description="Helical" evidence="1">
    <location>
        <begin position="161"/>
        <end position="184"/>
    </location>
</feature>